<dbReference type="EMBL" id="JACCCC010000001">
    <property type="protein sequence ID" value="NYE49011.1"/>
    <property type="molecule type" value="Genomic_DNA"/>
</dbReference>
<gene>
    <name evidence="7" type="ORF">HDA32_004131</name>
</gene>
<comment type="subcellular location">
    <subcellularLocation>
        <location evidence="1">Cell envelope</location>
    </subcellularLocation>
</comment>
<dbReference type="Proteomes" id="UP000589036">
    <property type="component" value="Unassembled WGS sequence"/>
</dbReference>
<evidence type="ECO:0000256" key="2">
    <source>
        <dbReference type="ARBA" id="ARBA00008814"/>
    </source>
</evidence>
<comment type="caution">
    <text evidence="7">The sequence shown here is derived from an EMBL/GenBank/DDBJ whole genome shotgun (WGS) entry which is preliminary data.</text>
</comment>
<evidence type="ECO:0000256" key="5">
    <source>
        <dbReference type="SAM" id="SignalP"/>
    </source>
</evidence>
<reference evidence="7 8" key="1">
    <citation type="submission" date="2020-07" db="EMBL/GenBank/DDBJ databases">
        <title>Sequencing the genomes of 1000 actinobacteria strains.</title>
        <authorList>
            <person name="Klenk H.-P."/>
        </authorList>
    </citation>
    <scope>NUCLEOTIDE SEQUENCE [LARGE SCALE GENOMIC DNA]</scope>
    <source>
        <strain evidence="7 8">CXB654</strain>
    </source>
</reference>
<dbReference type="PROSITE" id="PS50983">
    <property type="entry name" value="FE_B12_PBP"/>
    <property type="match status" value="1"/>
</dbReference>
<keyword evidence="4 5" id="KW-0732">Signal</keyword>
<proteinExistence type="inferred from homology"/>
<dbReference type="PROSITE" id="PS51257">
    <property type="entry name" value="PROKAR_LIPOPROTEIN"/>
    <property type="match status" value="1"/>
</dbReference>
<keyword evidence="3" id="KW-0813">Transport</keyword>
<evidence type="ECO:0000256" key="3">
    <source>
        <dbReference type="ARBA" id="ARBA00022448"/>
    </source>
</evidence>
<feature type="chain" id="PRO_5039284362" evidence="5">
    <location>
        <begin position="33"/>
        <end position="335"/>
    </location>
</feature>
<dbReference type="AlphaFoldDB" id="A0A852TYX8"/>
<evidence type="ECO:0000313" key="8">
    <source>
        <dbReference type="Proteomes" id="UP000589036"/>
    </source>
</evidence>
<sequence length="335" mass="35316">MSFAARSRAFGRSWLAVSAAAAIALLTGCSSGADEADEAAAAGSEGFPITVEHAMGETTVESEPMTIVALDSSYVDAAVALELDVVGRITYAAGDEALPAYLGEEGRTYAGDATIVGDLEAPDLAEVAELEPDLIVSAKVRHEDVYDQLSRIAPTVFSETTGATWKDNIELLARATGKEDLAAEKLDAYHERAAALGEAITEESGGEAPTMTLARFVGGPKVRLYSSNSFTGIVQSDVGLPRPEGAPDAADDISVDLSQEEILDLDADHIFVSVWNDGTGESQKGADEFATNPLWDQLEGEQHQVDDTEWLTSVSLQGANAILDDMEEAFGVQAQ</sequence>
<feature type="domain" description="Fe/B12 periplasmic-binding" evidence="6">
    <location>
        <begin position="66"/>
        <end position="334"/>
    </location>
</feature>
<dbReference type="CDD" id="cd01146">
    <property type="entry name" value="FhuD"/>
    <property type="match status" value="1"/>
</dbReference>
<dbReference type="Pfam" id="PF01497">
    <property type="entry name" value="Peripla_BP_2"/>
    <property type="match status" value="1"/>
</dbReference>
<evidence type="ECO:0000313" key="7">
    <source>
        <dbReference type="EMBL" id="NYE49011.1"/>
    </source>
</evidence>
<comment type="similarity">
    <text evidence="2">Belongs to the bacterial solute-binding protein 8 family.</text>
</comment>
<name>A0A852TYX8_9ACTN</name>
<organism evidence="7 8">
    <name type="scientific">Spinactinospora alkalitolerans</name>
    <dbReference type="NCBI Taxonomy" id="687207"/>
    <lineage>
        <taxon>Bacteria</taxon>
        <taxon>Bacillati</taxon>
        <taxon>Actinomycetota</taxon>
        <taxon>Actinomycetes</taxon>
        <taxon>Streptosporangiales</taxon>
        <taxon>Nocardiopsidaceae</taxon>
        <taxon>Spinactinospora</taxon>
    </lineage>
</organism>
<dbReference type="Gene3D" id="3.40.50.1980">
    <property type="entry name" value="Nitrogenase molybdenum iron protein domain"/>
    <property type="match status" value="2"/>
</dbReference>
<dbReference type="SUPFAM" id="SSF53807">
    <property type="entry name" value="Helical backbone' metal receptor"/>
    <property type="match status" value="1"/>
</dbReference>
<dbReference type="RefSeq" id="WP_179644744.1">
    <property type="nucleotide sequence ID" value="NZ_BAAAYY010000031.1"/>
</dbReference>
<evidence type="ECO:0000256" key="4">
    <source>
        <dbReference type="ARBA" id="ARBA00022729"/>
    </source>
</evidence>
<accession>A0A852TYX8</accession>
<feature type="signal peptide" evidence="5">
    <location>
        <begin position="1"/>
        <end position="32"/>
    </location>
</feature>
<dbReference type="PANTHER" id="PTHR30532:SF21">
    <property type="entry name" value="SIDEROPHORE-BINDING LIPOPROTEIN YFIY-RELATED"/>
    <property type="match status" value="1"/>
</dbReference>
<dbReference type="GO" id="GO:1901678">
    <property type="term" value="P:iron coordination entity transport"/>
    <property type="evidence" value="ECO:0007669"/>
    <property type="project" value="UniProtKB-ARBA"/>
</dbReference>
<dbReference type="InterPro" id="IPR002491">
    <property type="entry name" value="ABC_transptr_periplasmic_BD"/>
</dbReference>
<dbReference type="PANTHER" id="PTHR30532">
    <property type="entry name" value="IRON III DICITRATE-BINDING PERIPLASMIC PROTEIN"/>
    <property type="match status" value="1"/>
</dbReference>
<protein>
    <submittedName>
        <fullName evidence="7">Iron complex transport system substrate-binding protein</fullName>
    </submittedName>
</protein>
<evidence type="ECO:0000256" key="1">
    <source>
        <dbReference type="ARBA" id="ARBA00004196"/>
    </source>
</evidence>
<dbReference type="GO" id="GO:0030288">
    <property type="term" value="C:outer membrane-bounded periplasmic space"/>
    <property type="evidence" value="ECO:0007669"/>
    <property type="project" value="TreeGrafter"/>
</dbReference>
<dbReference type="InterPro" id="IPR051313">
    <property type="entry name" value="Bact_iron-sidero_bind"/>
</dbReference>
<keyword evidence="8" id="KW-1185">Reference proteome</keyword>
<evidence type="ECO:0000259" key="6">
    <source>
        <dbReference type="PROSITE" id="PS50983"/>
    </source>
</evidence>